<reference evidence="1" key="1">
    <citation type="journal article" date="2021" name="Proc. Natl. Acad. Sci. U.S.A.">
        <title>A Catalog of Tens of Thousands of Viruses from Human Metagenomes Reveals Hidden Associations with Chronic Diseases.</title>
        <authorList>
            <person name="Tisza M.J."/>
            <person name="Buck C.B."/>
        </authorList>
    </citation>
    <scope>NUCLEOTIDE SEQUENCE</scope>
    <source>
        <strain evidence="1">Ct8Lf7</strain>
    </source>
</reference>
<proteinExistence type="predicted"/>
<dbReference type="EMBL" id="BK032511">
    <property type="protein sequence ID" value="DAF44342.1"/>
    <property type="molecule type" value="Genomic_DNA"/>
</dbReference>
<evidence type="ECO:0000313" key="1">
    <source>
        <dbReference type="EMBL" id="DAF44342.1"/>
    </source>
</evidence>
<protein>
    <submittedName>
        <fullName evidence="1">Uncharacterized protein</fullName>
    </submittedName>
</protein>
<name>A0A8S5S035_9CAUD</name>
<organism evidence="1">
    <name type="scientific">Podoviridae sp. ct8Lf7</name>
    <dbReference type="NCBI Taxonomy" id="2827723"/>
    <lineage>
        <taxon>Viruses</taxon>
        <taxon>Duplodnaviria</taxon>
        <taxon>Heunggongvirae</taxon>
        <taxon>Uroviricota</taxon>
        <taxon>Caudoviricetes</taxon>
    </lineage>
</organism>
<sequence length="53" mass="6676">MFIYIKRISLFILFLFIFYYWFDTFCSSIYSLNYHSRITRCYLIEFLFNTPTC</sequence>
<accession>A0A8S5S035</accession>